<reference evidence="1" key="1">
    <citation type="submission" date="2021-06" db="EMBL/GenBank/DDBJ databases">
        <authorList>
            <person name="Hodson N. C."/>
            <person name="Mongue J. A."/>
            <person name="Jaron S. K."/>
        </authorList>
    </citation>
    <scope>NUCLEOTIDE SEQUENCE</scope>
</reference>
<sequence>FVDEGEIIDAFFTCNPYGKIGMTISSWGVNNQQRVVFNMAENVVGTQIPPGILSSKFLSELNVLGRQED</sequence>
<name>A0A8J2KPR7_9HEXA</name>
<evidence type="ECO:0000313" key="1">
    <source>
        <dbReference type="EMBL" id="CAG7818420.1"/>
    </source>
</evidence>
<proteinExistence type="predicted"/>
<organism evidence="1 2">
    <name type="scientific">Allacma fusca</name>
    <dbReference type="NCBI Taxonomy" id="39272"/>
    <lineage>
        <taxon>Eukaryota</taxon>
        <taxon>Metazoa</taxon>
        <taxon>Ecdysozoa</taxon>
        <taxon>Arthropoda</taxon>
        <taxon>Hexapoda</taxon>
        <taxon>Collembola</taxon>
        <taxon>Symphypleona</taxon>
        <taxon>Sminthuridae</taxon>
        <taxon>Allacma</taxon>
    </lineage>
</organism>
<evidence type="ECO:0000313" key="2">
    <source>
        <dbReference type="Proteomes" id="UP000708208"/>
    </source>
</evidence>
<protein>
    <submittedName>
        <fullName evidence="1">Uncharacterized protein</fullName>
    </submittedName>
</protein>
<dbReference type="EMBL" id="CAJVCH010420569">
    <property type="protein sequence ID" value="CAG7818420.1"/>
    <property type="molecule type" value="Genomic_DNA"/>
</dbReference>
<keyword evidence="2" id="KW-1185">Reference proteome</keyword>
<accession>A0A8J2KPR7</accession>
<gene>
    <name evidence="1" type="ORF">AFUS01_LOCUS28926</name>
</gene>
<dbReference type="AlphaFoldDB" id="A0A8J2KPR7"/>
<feature type="non-terminal residue" evidence="1">
    <location>
        <position position="1"/>
    </location>
</feature>
<dbReference type="Proteomes" id="UP000708208">
    <property type="component" value="Unassembled WGS sequence"/>
</dbReference>
<comment type="caution">
    <text evidence="1">The sequence shown here is derived from an EMBL/GenBank/DDBJ whole genome shotgun (WGS) entry which is preliminary data.</text>
</comment>